<dbReference type="EMBL" id="CP099837">
    <property type="protein sequence ID" value="USY20808.1"/>
    <property type="molecule type" value="Genomic_DNA"/>
</dbReference>
<name>A0ABY5DBE3_9ACTN</name>
<keyword evidence="1" id="KW-1133">Transmembrane helix</keyword>
<protein>
    <recommendedName>
        <fullName evidence="4">Integral membrane protein</fullName>
    </recommendedName>
</protein>
<dbReference type="Proteomes" id="UP001055940">
    <property type="component" value="Chromosome"/>
</dbReference>
<evidence type="ECO:0000256" key="1">
    <source>
        <dbReference type="SAM" id="Phobius"/>
    </source>
</evidence>
<dbReference type="RefSeq" id="WP_254419833.1">
    <property type="nucleotide sequence ID" value="NZ_BAAAJB010000049.1"/>
</dbReference>
<gene>
    <name evidence="2" type="ORF">NE857_03905</name>
</gene>
<evidence type="ECO:0000313" key="3">
    <source>
        <dbReference type="Proteomes" id="UP001055940"/>
    </source>
</evidence>
<keyword evidence="3" id="KW-1185">Reference proteome</keyword>
<evidence type="ECO:0000313" key="2">
    <source>
        <dbReference type="EMBL" id="USY20808.1"/>
    </source>
</evidence>
<feature type="transmembrane region" description="Helical" evidence="1">
    <location>
        <begin position="6"/>
        <end position="34"/>
    </location>
</feature>
<organism evidence="2 3">
    <name type="scientific">Nocardiopsis exhalans</name>
    <dbReference type="NCBI Taxonomy" id="163604"/>
    <lineage>
        <taxon>Bacteria</taxon>
        <taxon>Bacillati</taxon>
        <taxon>Actinomycetota</taxon>
        <taxon>Actinomycetes</taxon>
        <taxon>Streptosporangiales</taxon>
        <taxon>Nocardiopsidaceae</taxon>
        <taxon>Nocardiopsis</taxon>
    </lineage>
</organism>
<keyword evidence="1" id="KW-0472">Membrane</keyword>
<proteinExistence type="predicted"/>
<accession>A0ABY5DBE3</accession>
<feature type="transmembrane region" description="Helical" evidence="1">
    <location>
        <begin position="79"/>
        <end position="95"/>
    </location>
</feature>
<evidence type="ECO:0008006" key="4">
    <source>
        <dbReference type="Google" id="ProtNLM"/>
    </source>
</evidence>
<sequence>MILSIQAVLVILLQLVAMFGLGIFGLGILLDLALSAFKIYVVVAINQGGHRPQNLVRVVVGISFAFALLSLLLGLTIPLAFVVALLVTGAILALNESTSAKEWYEETQNPQPYQSH</sequence>
<keyword evidence="1" id="KW-0812">Transmembrane</keyword>
<reference evidence="2" key="1">
    <citation type="submission" date="2022-06" db="EMBL/GenBank/DDBJ databases">
        <authorList>
            <person name="Ping M."/>
        </authorList>
    </citation>
    <scope>NUCLEOTIDE SEQUENCE</scope>
    <source>
        <strain evidence="2">JCM11759T</strain>
    </source>
</reference>